<dbReference type="Pfam" id="PF07245">
    <property type="entry name" value="Phlebovirus_G2"/>
    <property type="match status" value="1"/>
</dbReference>
<evidence type="ECO:0000313" key="4">
    <source>
        <dbReference type="EMBL" id="CAD2194978.1"/>
    </source>
</evidence>
<feature type="transmembrane region" description="Helical" evidence="2">
    <location>
        <begin position="42"/>
        <end position="58"/>
    </location>
</feature>
<reference evidence="4 5" key="1">
    <citation type="submission" date="2020-08" db="EMBL/GenBank/DDBJ databases">
        <authorList>
            <person name="Koutsovoulos G."/>
            <person name="Danchin GJ E."/>
        </authorList>
    </citation>
    <scope>NUCLEOTIDE SEQUENCE [LARGE SCALE GENOMIC DNA]</scope>
</reference>
<accession>A0A6V7X6P5</accession>
<proteinExistence type="predicted"/>
<protein>
    <recommendedName>
        <fullName evidence="3">Phlebovirus glycoprotein G2 fusion domain-containing protein</fullName>
    </recommendedName>
</protein>
<feature type="transmembrane region" description="Helical" evidence="2">
    <location>
        <begin position="162"/>
        <end position="184"/>
    </location>
</feature>
<keyword evidence="2" id="KW-0472">Membrane</keyword>
<feature type="transmembrane region" description="Helical" evidence="2">
    <location>
        <begin position="786"/>
        <end position="804"/>
    </location>
</feature>
<sequence length="1210" mass="135366">MTPTPDPVMEPRTQQAKEPKEKPANLPKPPCHKMITRARARMGILALTCFIAIVYPLVEANITSHVLCTTKGVIVTSPSNIQKTEICCMGSCWVRAATNRFVFELPMEILVNDYTCTGHFWYNSENSTEIEQRCSAVDECLLIECTFCWDLITNPTCRPRTAMIIIGLSIAFVLSLLGFVWTLLRRMTKGAKLVCQLLAWITAGPALVFNWFNNRRQPVASRSQSTANLRTGIRTVKRKVTSVQTGFRRFRDQRMRRFDWLLAIVALTLLLTDKCDGSETVSIVTKSESCLRSAHGLVCTIRSATTLTLLPAGQTSNLLLKDEHGLALGVLSTTFHAIRMECLQKSEAWLRSYEMKVSSIKRCPTAGSCRGNYCSEVQTDSLIPELKEVNGFPGKSFCVDSSSFWQNQCGLPASACLYYRWYARTTSRPPFEVVSCPAWDVTFPVDLRLELTGGKSWNTELILRPGMTSNWGNISITPLSVSLPPMPTLSQRFITNGRATALIQHIPTNLHCVDEDAARKFNCSLDIDTCKDCKPNHEEGSVSCHCQDVDVEGILENPMARLPITVAKVYVYNEGPAIYAEHSYSPVQLHVQMKDLQLILEFRDSKCWIEPISLVGCYKCPTGAQLRYKCRTDWGTALAKVECDDGVVFATQCTTNNTEKMIVLPFDRSLIASNCVVDCPAGETSFNISAELHYIPLKRQFGHKQRLSERLETEPDEGWNWPMDFSFDPFAIIRLWASIPLLLMCVFALVVGLFALYVAIKFSPIYRAYKLAAWFFLQQGHRPDNVTKFTTAILLLMVLSGGLAQESHAHHKVLKASTLENNQENTPSDGIVLLAYFVLVALFVLNFGLTILRECTRQRERRAQHQRDLLASTIVVLLGVAVGASIVNTSNHSKTSLLAAQKFLPISQAGITSAVTELQMRSFLAAGRFRCVNQAGITLAAKGKISDTAGFIIEALITHNYAIHFFKEHKTGYSMGKKLNFLIIFFDFSNQYISDGGSIYQFVGLNWEDYNKLFNFNRSPIVTFSSIIFGDFAIRLLQLFGLAKRERKNVPVIDTPKLKAFHFLAVNTKETFLFNLCVNKEKEKSSLLNLASDLDCFAPATCVAIKISFGLNLHRLKESLCHLPLSPPPYFDLYNLESGDNILKFLQSVTMEPAPIKEKASTTMTTTPPTKTTRCSSCVSKGCRNLMGIVRVIKLALIFRNGDNSRSLLK</sequence>
<feature type="transmembrane region" description="Helical" evidence="2">
    <location>
        <begin position="830"/>
        <end position="849"/>
    </location>
</feature>
<feature type="transmembrane region" description="Helical" evidence="2">
    <location>
        <begin position="735"/>
        <end position="760"/>
    </location>
</feature>
<dbReference type="Gene3D" id="2.60.98.50">
    <property type="match status" value="1"/>
</dbReference>
<dbReference type="OrthoDB" id="6370417at2759"/>
<keyword evidence="2" id="KW-1133">Transmembrane helix</keyword>
<organism evidence="4 5">
    <name type="scientific">Meloidogyne enterolobii</name>
    <name type="common">Root-knot nematode worm</name>
    <name type="synonym">Meloidogyne mayaguensis</name>
    <dbReference type="NCBI Taxonomy" id="390850"/>
    <lineage>
        <taxon>Eukaryota</taxon>
        <taxon>Metazoa</taxon>
        <taxon>Ecdysozoa</taxon>
        <taxon>Nematoda</taxon>
        <taxon>Chromadorea</taxon>
        <taxon>Rhabditida</taxon>
        <taxon>Tylenchina</taxon>
        <taxon>Tylenchomorpha</taxon>
        <taxon>Tylenchoidea</taxon>
        <taxon>Meloidogynidae</taxon>
        <taxon>Meloidogyninae</taxon>
        <taxon>Meloidogyne</taxon>
    </lineage>
</organism>
<keyword evidence="2" id="KW-0812">Transmembrane</keyword>
<comment type="caution">
    <text evidence="4">The sequence shown here is derived from an EMBL/GenBank/DDBJ whole genome shotgun (WGS) entry which is preliminary data.</text>
</comment>
<evidence type="ECO:0000259" key="3">
    <source>
        <dbReference type="Pfam" id="PF07245"/>
    </source>
</evidence>
<dbReference type="InterPro" id="IPR009878">
    <property type="entry name" value="Phlebovirus_G2_fusion"/>
</dbReference>
<name>A0A6V7X6P5_MELEN</name>
<feature type="domain" description="Phlebovirus glycoprotein G2 fusion" evidence="3">
    <location>
        <begin position="278"/>
        <end position="590"/>
    </location>
</feature>
<feature type="region of interest" description="Disordered" evidence="1">
    <location>
        <begin position="1"/>
        <end position="29"/>
    </location>
</feature>
<gene>
    <name evidence="4" type="ORF">MENT_LOCUS48037</name>
</gene>
<dbReference type="Proteomes" id="UP000580250">
    <property type="component" value="Unassembled WGS sequence"/>
</dbReference>
<dbReference type="EMBL" id="CAJEWN010001166">
    <property type="protein sequence ID" value="CAD2194978.1"/>
    <property type="molecule type" value="Genomic_DNA"/>
</dbReference>
<feature type="transmembrane region" description="Helical" evidence="2">
    <location>
        <begin position="869"/>
        <end position="887"/>
    </location>
</feature>
<evidence type="ECO:0000313" key="5">
    <source>
        <dbReference type="Proteomes" id="UP000580250"/>
    </source>
</evidence>
<feature type="transmembrane region" description="Helical" evidence="2">
    <location>
        <begin position="193"/>
        <end position="212"/>
    </location>
</feature>
<dbReference type="AlphaFoldDB" id="A0A6V7X6P5"/>
<dbReference type="Gene3D" id="2.60.40.3770">
    <property type="match status" value="1"/>
</dbReference>
<evidence type="ECO:0000256" key="2">
    <source>
        <dbReference type="SAM" id="Phobius"/>
    </source>
</evidence>
<evidence type="ECO:0000256" key="1">
    <source>
        <dbReference type="SAM" id="MobiDB-lite"/>
    </source>
</evidence>